<reference evidence="2" key="1">
    <citation type="submission" date="2019-12" db="UniProtKB">
        <authorList>
            <consortium name="WormBaseParasite"/>
        </authorList>
    </citation>
    <scope>IDENTIFICATION</scope>
</reference>
<accession>A0A5S6QFW4</accession>
<dbReference type="Proteomes" id="UP000046395">
    <property type="component" value="Unassembled WGS sequence"/>
</dbReference>
<proteinExistence type="predicted"/>
<keyword evidence="1" id="KW-1185">Reference proteome</keyword>
<name>A0A5S6QFW4_TRIMR</name>
<protein>
    <submittedName>
        <fullName evidence="2">Protein argonaute N-terminal domain-containing protein</fullName>
    </submittedName>
</protein>
<evidence type="ECO:0000313" key="2">
    <source>
        <dbReference type="WBParaSite" id="TMUE_1000005767.1"/>
    </source>
</evidence>
<evidence type="ECO:0000313" key="1">
    <source>
        <dbReference type="Proteomes" id="UP000046395"/>
    </source>
</evidence>
<dbReference type="STRING" id="70415.A0A5S6QFW4"/>
<dbReference type="WBParaSite" id="TMUE_1000005767.1">
    <property type="protein sequence ID" value="TMUE_1000005767.1"/>
    <property type="gene ID" value="WBGene00299354"/>
</dbReference>
<organism evidence="1 2">
    <name type="scientific">Trichuris muris</name>
    <name type="common">Mouse whipworm</name>
    <dbReference type="NCBI Taxonomy" id="70415"/>
    <lineage>
        <taxon>Eukaryota</taxon>
        <taxon>Metazoa</taxon>
        <taxon>Ecdysozoa</taxon>
        <taxon>Nematoda</taxon>
        <taxon>Enoplea</taxon>
        <taxon>Dorylaimia</taxon>
        <taxon>Trichinellida</taxon>
        <taxon>Trichuridae</taxon>
        <taxon>Trichuris</taxon>
    </lineage>
</organism>
<dbReference type="AlphaFoldDB" id="A0A5S6QFW4"/>
<sequence>MDARLRSQSSVRSGCNIVATIPHPGYGKIGDTIDLVTNFVELRKAATSDVLIWQYEVKITGKAPELMVEDKQNAFWDFVQQRPNIFKDPNSLAFNGEVCIRLFSTNVLSKVGVEIRQVGLTKLAFKKPLYQTLSAEKCHKPIEMVNVILSQSQVCPLTEKAGKFCTIDGIVFKVASKKAVALNFGVEARRGLYMKAGI</sequence>